<gene>
    <name evidence="1" type="ORF">PENCOP_c006G05053</name>
</gene>
<dbReference type="SUPFAM" id="SSF56973">
    <property type="entry name" value="Aerolisin/ETX pore-forming domain"/>
    <property type="match status" value="1"/>
</dbReference>
<keyword evidence="2" id="KW-1185">Reference proteome</keyword>
<evidence type="ECO:0000313" key="1">
    <source>
        <dbReference type="EMBL" id="OQE40241.1"/>
    </source>
</evidence>
<dbReference type="EMBL" id="MDDG01000006">
    <property type="protein sequence ID" value="OQE40241.1"/>
    <property type="molecule type" value="Genomic_DNA"/>
</dbReference>
<protein>
    <submittedName>
        <fullName evidence="1">Uncharacterized protein</fullName>
    </submittedName>
</protein>
<accession>A0A1V6UP99</accession>
<evidence type="ECO:0000313" key="2">
    <source>
        <dbReference type="Proteomes" id="UP000191500"/>
    </source>
</evidence>
<proteinExistence type="predicted"/>
<organism evidence="1 2">
    <name type="scientific">Penicillium coprophilum</name>
    <dbReference type="NCBI Taxonomy" id="36646"/>
    <lineage>
        <taxon>Eukaryota</taxon>
        <taxon>Fungi</taxon>
        <taxon>Dikarya</taxon>
        <taxon>Ascomycota</taxon>
        <taxon>Pezizomycotina</taxon>
        <taxon>Eurotiomycetes</taxon>
        <taxon>Eurotiomycetidae</taxon>
        <taxon>Eurotiales</taxon>
        <taxon>Aspergillaceae</taxon>
        <taxon>Penicillium</taxon>
    </lineage>
</organism>
<dbReference type="Proteomes" id="UP000191500">
    <property type="component" value="Unassembled WGS sequence"/>
</dbReference>
<sequence length="229" mass="25935">MEKDPLKDGYEHAEYNVSGTPLVHQEESRLYTKSDEYLSAVTDMMCDGYYWAMVQSLNNDTSVEDELDATFTTELKITKGKEEEANWSLGAAFEGITVGIGGSKKTFSSSETTDSEEYSIKLPVPPRTTVYLYQKVYRFKTHQWFINYAWDTRNLVGGRGNYHETYVDGFVEIHSKDYASTEKELTGVGNTTANFTGDEIHSQGPRKFENCTEKCKNYLKDLGAHIPSS</sequence>
<dbReference type="AlphaFoldDB" id="A0A1V6UP99"/>
<name>A0A1V6UP99_9EURO</name>
<reference evidence="2" key="1">
    <citation type="journal article" date="2017" name="Nat. Microbiol.">
        <title>Global analysis of biosynthetic gene clusters reveals vast potential of secondary metabolite production in Penicillium species.</title>
        <authorList>
            <person name="Nielsen J.C."/>
            <person name="Grijseels S."/>
            <person name="Prigent S."/>
            <person name="Ji B."/>
            <person name="Dainat J."/>
            <person name="Nielsen K.F."/>
            <person name="Frisvad J.C."/>
            <person name="Workman M."/>
            <person name="Nielsen J."/>
        </authorList>
    </citation>
    <scope>NUCLEOTIDE SEQUENCE [LARGE SCALE GENOMIC DNA]</scope>
    <source>
        <strain evidence="2">IBT 31321</strain>
    </source>
</reference>
<comment type="caution">
    <text evidence="1">The sequence shown here is derived from an EMBL/GenBank/DDBJ whole genome shotgun (WGS) entry which is preliminary data.</text>
</comment>